<evidence type="ECO:0000259" key="5">
    <source>
        <dbReference type="PROSITE" id="PS50949"/>
    </source>
</evidence>
<gene>
    <name evidence="6" type="primary">ydfH_9</name>
    <name evidence="6" type="ORF">PEV8663_04430</name>
</gene>
<dbReference type="OrthoDB" id="8155773at2"/>
<dbReference type="Pfam" id="PF00392">
    <property type="entry name" value="GntR"/>
    <property type="match status" value="1"/>
</dbReference>
<dbReference type="RefSeq" id="WP_097806846.1">
    <property type="nucleotide sequence ID" value="NZ_FXYH01000025.1"/>
</dbReference>
<dbReference type="EMBL" id="FXYH01000025">
    <property type="protein sequence ID" value="SMX49984.1"/>
    <property type="molecule type" value="Genomic_DNA"/>
</dbReference>
<dbReference type="InterPro" id="IPR036388">
    <property type="entry name" value="WH-like_DNA-bd_sf"/>
</dbReference>
<keyword evidence="3" id="KW-0804">Transcription</keyword>
<name>A0A238L4I2_9RHOB</name>
<dbReference type="InterPro" id="IPR036390">
    <property type="entry name" value="WH_DNA-bd_sf"/>
</dbReference>
<proteinExistence type="predicted"/>
<dbReference type="PROSITE" id="PS50949">
    <property type="entry name" value="HTH_GNTR"/>
    <property type="match status" value="1"/>
</dbReference>
<dbReference type="AlphaFoldDB" id="A0A238L4I2"/>
<dbReference type="Pfam" id="PF07729">
    <property type="entry name" value="FCD"/>
    <property type="match status" value="1"/>
</dbReference>
<dbReference type="InterPro" id="IPR000524">
    <property type="entry name" value="Tscrpt_reg_HTH_GntR"/>
</dbReference>
<accession>A0A238L4I2</accession>
<protein>
    <submittedName>
        <fullName evidence="6">Putative HTH-type transcriptional regulator YdfH</fullName>
    </submittedName>
</protein>
<sequence length="281" mass="30843">MIHAANVEDPVGDMRSIAELLQGHSLSGEGTLTNQVYEILRDLVVSLKALPHQLLSELEIAEELKASKTPVREALIRLENANLVNIVPKSGTYVAPVDLGRYKEACFIRLSLEAGAIRLAAQNTNRSKYSGQLSALISAQERAVKDGNYPEYFRNDVALHKVFADMAGIPGVWEAIERTQVDVFRVRHLLQTQNLGRSEQAIQEHKEIVAAVLHGDPDLAEAALVAHIGPLEGKLQTLRERPGLLEFIEHLNEAGNAPSRSRRSKAASKGRGGKVEETCRV</sequence>
<dbReference type="Gene3D" id="1.10.10.10">
    <property type="entry name" value="Winged helix-like DNA-binding domain superfamily/Winged helix DNA-binding domain"/>
    <property type="match status" value="1"/>
</dbReference>
<dbReference type="SMART" id="SM00895">
    <property type="entry name" value="FCD"/>
    <property type="match status" value="1"/>
</dbReference>
<organism evidence="6 7">
    <name type="scientific">Pelagimonas varians</name>
    <dbReference type="NCBI Taxonomy" id="696760"/>
    <lineage>
        <taxon>Bacteria</taxon>
        <taxon>Pseudomonadati</taxon>
        <taxon>Pseudomonadota</taxon>
        <taxon>Alphaproteobacteria</taxon>
        <taxon>Rhodobacterales</taxon>
        <taxon>Roseobacteraceae</taxon>
        <taxon>Pelagimonas</taxon>
    </lineage>
</organism>
<evidence type="ECO:0000313" key="7">
    <source>
        <dbReference type="Proteomes" id="UP000220836"/>
    </source>
</evidence>
<dbReference type="CDD" id="cd07377">
    <property type="entry name" value="WHTH_GntR"/>
    <property type="match status" value="1"/>
</dbReference>
<evidence type="ECO:0000256" key="4">
    <source>
        <dbReference type="SAM" id="MobiDB-lite"/>
    </source>
</evidence>
<dbReference type="Gene3D" id="1.20.120.530">
    <property type="entry name" value="GntR ligand-binding domain-like"/>
    <property type="match status" value="1"/>
</dbReference>
<keyword evidence="7" id="KW-1185">Reference proteome</keyword>
<dbReference type="PANTHER" id="PTHR43537:SF5">
    <property type="entry name" value="UXU OPERON TRANSCRIPTIONAL REGULATOR"/>
    <property type="match status" value="1"/>
</dbReference>
<evidence type="ECO:0000313" key="6">
    <source>
        <dbReference type="EMBL" id="SMX49984.1"/>
    </source>
</evidence>
<feature type="region of interest" description="Disordered" evidence="4">
    <location>
        <begin position="255"/>
        <end position="281"/>
    </location>
</feature>
<dbReference type="InterPro" id="IPR008920">
    <property type="entry name" value="TF_FadR/GntR_C"/>
</dbReference>
<feature type="compositionally biased region" description="Basic residues" evidence="4">
    <location>
        <begin position="260"/>
        <end position="272"/>
    </location>
</feature>
<dbReference type="SMART" id="SM00345">
    <property type="entry name" value="HTH_GNTR"/>
    <property type="match status" value="1"/>
</dbReference>
<dbReference type="SUPFAM" id="SSF46785">
    <property type="entry name" value="Winged helix' DNA-binding domain"/>
    <property type="match status" value="1"/>
</dbReference>
<dbReference type="InterPro" id="IPR011711">
    <property type="entry name" value="GntR_C"/>
</dbReference>
<evidence type="ECO:0000256" key="1">
    <source>
        <dbReference type="ARBA" id="ARBA00023015"/>
    </source>
</evidence>
<keyword evidence="2" id="KW-0238">DNA-binding</keyword>
<evidence type="ECO:0000256" key="2">
    <source>
        <dbReference type="ARBA" id="ARBA00023125"/>
    </source>
</evidence>
<dbReference type="GO" id="GO:0003677">
    <property type="term" value="F:DNA binding"/>
    <property type="evidence" value="ECO:0007669"/>
    <property type="project" value="UniProtKB-KW"/>
</dbReference>
<keyword evidence="1" id="KW-0805">Transcription regulation</keyword>
<dbReference type="PANTHER" id="PTHR43537">
    <property type="entry name" value="TRANSCRIPTIONAL REGULATOR, GNTR FAMILY"/>
    <property type="match status" value="1"/>
</dbReference>
<dbReference type="SUPFAM" id="SSF48008">
    <property type="entry name" value="GntR ligand-binding domain-like"/>
    <property type="match status" value="1"/>
</dbReference>
<evidence type="ECO:0000256" key="3">
    <source>
        <dbReference type="ARBA" id="ARBA00023163"/>
    </source>
</evidence>
<dbReference type="Proteomes" id="UP000220836">
    <property type="component" value="Unassembled WGS sequence"/>
</dbReference>
<dbReference type="GO" id="GO:0003700">
    <property type="term" value="F:DNA-binding transcription factor activity"/>
    <property type="evidence" value="ECO:0007669"/>
    <property type="project" value="InterPro"/>
</dbReference>
<feature type="domain" description="HTH gntR-type" evidence="5">
    <location>
        <begin position="30"/>
        <end position="97"/>
    </location>
</feature>
<reference evidence="6 7" key="1">
    <citation type="submission" date="2017-05" db="EMBL/GenBank/DDBJ databases">
        <authorList>
            <person name="Song R."/>
            <person name="Chenine A.L."/>
            <person name="Ruprecht R.M."/>
        </authorList>
    </citation>
    <scope>NUCLEOTIDE SEQUENCE [LARGE SCALE GENOMIC DNA]</scope>
    <source>
        <strain evidence="6 7">CECT 8663</strain>
    </source>
</reference>